<evidence type="ECO:0000313" key="4">
    <source>
        <dbReference type="Proteomes" id="UP000480556"/>
    </source>
</evidence>
<protein>
    <recommendedName>
        <fullName evidence="5">DUF4156 domain-containing protein</fullName>
    </recommendedName>
</protein>
<evidence type="ECO:0000313" key="1">
    <source>
        <dbReference type="EMBL" id="MQW92695.1"/>
    </source>
</evidence>
<evidence type="ECO:0008006" key="5">
    <source>
        <dbReference type="Google" id="ProtNLM"/>
    </source>
</evidence>
<proteinExistence type="predicted"/>
<evidence type="ECO:0000313" key="2">
    <source>
        <dbReference type="EMBL" id="QGA10608.1"/>
    </source>
</evidence>
<dbReference type="Proteomes" id="UP000327478">
    <property type="component" value="Chromosome"/>
</dbReference>
<dbReference type="Proteomes" id="UP000480556">
    <property type="component" value="Unassembled WGS sequence"/>
</dbReference>
<dbReference type="PROSITE" id="PS51257">
    <property type="entry name" value="PROKAR_LIPOPROTEIN"/>
    <property type="match status" value="1"/>
</dbReference>
<gene>
    <name evidence="2" type="ORF">GFH30_03985</name>
    <name evidence="1" type="ORF">GHJ48_09890</name>
</gene>
<accession>A0A5Q0P4E0</accession>
<organism evidence="1 4">
    <name type="scientific">Acinetobacter wanghuae</name>
    <dbReference type="NCBI Taxonomy" id="2662362"/>
    <lineage>
        <taxon>Bacteria</taxon>
        <taxon>Pseudomonadati</taxon>
        <taxon>Pseudomonadota</taxon>
        <taxon>Gammaproteobacteria</taxon>
        <taxon>Moraxellales</taxon>
        <taxon>Moraxellaceae</taxon>
        <taxon>Acinetobacter</taxon>
    </lineage>
</organism>
<keyword evidence="3" id="KW-1185">Reference proteome</keyword>
<reference evidence="3 4" key="1">
    <citation type="submission" date="2019-10" db="EMBL/GenBank/DDBJ databases">
        <authorList>
            <person name="Dong K."/>
        </authorList>
    </citation>
    <scope>NUCLEOTIDE SEQUENCE [LARGE SCALE GENOMIC DNA]</scope>
    <source>
        <strain evidence="2">Dk386</strain>
        <strain evidence="3">dk386</strain>
        <strain evidence="4">dk771</strain>
        <strain evidence="1">Dk771</strain>
    </source>
</reference>
<dbReference type="EMBL" id="WITK01000016">
    <property type="protein sequence ID" value="MQW92695.1"/>
    <property type="molecule type" value="Genomic_DNA"/>
</dbReference>
<dbReference type="AlphaFoldDB" id="A0A5Q0P4E0"/>
<name>A0A5Q0P4E0_9GAMM</name>
<evidence type="ECO:0000313" key="3">
    <source>
        <dbReference type="Proteomes" id="UP000327478"/>
    </source>
</evidence>
<sequence>MKSSFKLYVCAAIALGLTACQSSKPYNGVAGYQVENQTSDTATLSYTLAGRQDRAQDEQKLQHACQKVLGANKTYRLSILSSNEIVNQNTQADEQYGRQIGNSRTSFGLSNTPDLHNNDNLATREALNARPSTLRVIRYTCA</sequence>
<dbReference type="EMBL" id="CP045650">
    <property type="protein sequence ID" value="QGA10608.1"/>
    <property type="molecule type" value="Genomic_DNA"/>
</dbReference>
<dbReference type="RefSeq" id="WP_153371008.1">
    <property type="nucleotide sequence ID" value="NZ_CP045650.1"/>
</dbReference>